<protein>
    <submittedName>
        <fullName evidence="1">Uncharacterized protein</fullName>
    </submittedName>
</protein>
<dbReference type="InterPro" id="IPR047794">
    <property type="entry name" value="C45_proenzyme-like"/>
</dbReference>
<proteinExistence type="predicted"/>
<keyword evidence="2" id="KW-1185">Reference proteome</keyword>
<name>A0ABS5K1R6_9BACT</name>
<organism evidence="1 2">
    <name type="scientific">Carboxylicivirga linearis</name>
    <dbReference type="NCBI Taxonomy" id="1628157"/>
    <lineage>
        <taxon>Bacteria</taxon>
        <taxon>Pseudomonadati</taxon>
        <taxon>Bacteroidota</taxon>
        <taxon>Bacteroidia</taxon>
        <taxon>Marinilabiliales</taxon>
        <taxon>Marinilabiliaceae</taxon>
        <taxon>Carboxylicivirga</taxon>
    </lineage>
</organism>
<dbReference type="Gene3D" id="3.60.60.10">
    <property type="entry name" value="Penicillin V Acylase, Chain A"/>
    <property type="match status" value="1"/>
</dbReference>
<sequence length="432" mass="48112">MAIIAISFVFLSAANAQKQKWDAAWDKIDSKATKVAEFEGGQLYEQNAIHIVVLNGTYYEMGRQYGHLLKEQINWHFNEIKNDFMVKIAGNNPVDQPAPLMDHDVVTKLLMEGFYTALPNHHKQMIKGAAETSGLALEDMVLMDCMLQTVLYSAGIGGGGCTSAAVWGEASADGRLYTGRNHDFGKAWRERLGKIAVVRITNPSDSDISVAAFTRAGQVTSAIDLINSKGLYIEFNNADNIRPLSLPTKMRATDNLAFSLVSDYQSVKELDLLIPALKSNDALLMLVADPNRARYFEISPNGSIKTEPELMNGEMTSRANHALSTYWNLDMESEPDRAIAFSKARRRNMVNYLTKDPSANDDAKMRAFLSKEIIVDGKVSDGAACILEPAVKVEDWTSYQTVTIPAELKVFWRIPTHTPWLEIDLTKYFKVD</sequence>
<reference evidence="1 2" key="1">
    <citation type="journal article" date="2015" name="Int. J. Syst. Evol. Microbiol.">
        <title>Carboxylicivirga linearis sp. nov., isolated from a sea cucumber culture pond.</title>
        <authorList>
            <person name="Wang F.Q."/>
            <person name="Zhou Y.X."/>
            <person name="Lin X.Z."/>
            <person name="Chen G.J."/>
            <person name="Du Z.J."/>
        </authorList>
    </citation>
    <scope>NUCLEOTIDE SEQUENCE [LARGE SCALE GENOMIC DNA]</scope>
    <source>
        <strain evidence="1 2">FB218</strain>
    </source>
</reference>
<evidence type="ECO:0000313" key="2">
    <source>
        <dbReference type="Proteomes" id="UP000708576"/>
    </source>
</evidence>
<gene>
    <name evidence="1" type="ORF">KEM10_22720</name>
</gene>
<dbReference type="NCBIfam" id="NF040521">
    <property type="entry name" value="C45_proenzyme"/>
    <property type="match status" value="1"/>
</dbReference>
<dbReference type="EMBL" id="JAGUCO010000040">
    <property type="protein sequence ID" value="MBS2101117.1"/>
    <property type="molecule type" value="Genomic_DNA"/>
</dbReference>
<dbReference type="RefSeq" id="WP_212220283.1">
    <property type="nucleotide sequence ID" value="NZ_JAGUCO010000040.1"/>
</dbReference>
<evidence type="ECO:0000313" key="1">
    <source>
        <dbReference type="EMBL" id="MBS2101117.1"/>
    </source>
</evidence>
<comment type="caution">
    <text evidence="1">The sequence shown here is derived from an EMBL/GenBank/DDBJ whole genome shotgun (WGS) entry which is preliminary data.</text>
</comment>
<accession>A0ABS5K1R6</accession>
<dbReference type="Proteomes" id="UP000708576">
    <property type="component" value="Unassembled WGS sequence"/>
</dbReference>